<keyword evidence="4" id="KW-1185">Reference proteome</keyword>
<protein>
    <submittedName>
        <fullName evidence="3">Class I SAM-dependent methyltransferase</fullName>
        <ecNumber evidence="3">2.1.-.-</ecNumber>
    </submittedName>
</protein>
<feature type="coiled-coil region" evidence="1">
    <location>
        <begin position="293"/>
        <end position="327"/>
    </location>
</feature>
<dbReference type="GO" id="GO:0032259">
    <property type="term" value="P:methylation"/>
    <property type="evidence" value="ECO:0007669"/>
    <property type="project" value="UniProtKB-KW"/>
</dbReference>
<reference evidence="3 4" key="1">
    <citation type="submission" date="2024-09" db="EMBL/GenBank/DDBJ databases">
        <title>Laminarin stimulates single cell rates of sulfate reduction while oxygen inhibits transcriptomic activity in coastal marine sediment.</title>
        <authorList>
            <person name="Lindsay M."/>
            <person name="Orcutt B."/>
            <person name="Emerson D."/>
            <person name="Stepanauskas R."/>
            <person name="D'Angelo T."/>
        </authorList>
    </citation>
    <scope>NUCLEOTIDE SEQUENCE [LARGE SCALE GENOMIC DNA]</scope>
    <source>
        <strain evidence="3">SAG AM-311-K15</strain>
    </source>
</reference>
<evidence type="ECO:0000256" key="1">
    <source>
        <dbReference type="SAM" id="Coils"/>
    </source>
</evidence>
<comment type="caution">
    <text evidence="3">The sequence shown here is derived from an EMBL/GenBank/DDBJ whole genome shotgun (WGS) entry which is preliminary data.</text>
</comment>
<evidence type="ECO:0000259" key="2">
    <source>
        <dbReference type="Pfam" id="PF08241"/>
    </source>
</evidence>
<sequence>MVDFNLEIPFDQFARYRDLRWVIELVYNQQEFRSQRLNILDVGGYFVPIEGPPYLPGQSFFADMQLATVDTVSTTTPLKNYLLADGNHLPFAPESFDWVNASDVIEHVSPEQRSTFLKEMIRCSRNYISISAPVGTPAVELAEEFVLAYIERVLGLEHKPLQEHRASGLPSVAEMEALLTDLDPGLEWEILPSGNLYRWIFMMISRHLAISIAPNEGVNPQLDRLYNSFLYQSDHSEPTYRNIYIISKAKPLRDLKNRFQQALNITAEEPNHMEPFLMDLLSRIEDQERWALMNQMRDELQAAQNRLIQLTREKAEAQAESKYFQRELLALSGIWPVKLWRGLKKFSWKS</sequence>
<gene>
    <name evidence="3" type="ORF">ACFL27_19375</name>
</gene>
<feature type="domain" description="Methyltransferase type 11" evidence="2">
    <location>
        <begin position="78"/>
        <end position="124"/>
    </location>
</feature>
<accession>A0ABV6Z1N4</accession>
<evidence type="ECO:0000313" key="3">
    <source>
        <dbReference type="EMBL" id="MFC1852364.1"/>
    </source>
</evidence>
<name>A0ABV6Z1N4_UNCC1</name>
<keyword evidence="3" id="KW-0489">Methyltransferase</keyword>
<dbReference type="GO" id="GO:0008168">
    <property type="term" value="F:methyltransferase activity"/>
    <property type="evidence" value="ECO:0007669"/>
    <property type="project" value="UniProtKB-KW"/>
</dbReference>
<dbReference type="InterPro" id="IPR029063">
    <property type="entry name" value="SAM-dependent_MTases_sf"/>
</dbReference>
<dbReference type="Gene3D" id="3.40.50.150">
    <property type="entry name" value="Vaccinia Virus protein VP39"/>
    <property type="match status" value="1"/>
</dbReference>
<dbReference type="SUPFAM" id="SSF53335">
    <property type="entry name" value="S-adenosyl-L-methionine-dependent methyltransferases"/>
    <property type="match status" value="1"/>
</dbReference>
<proteinExistence type="predicted"/>
<keyword evidence="1" id="KW-0175">Coiled coil</keyword>
<evidence type="ECO:0000313" key="4">
    <source>
        <dbReference type="Proteomes" id="UP001594351"/>
    </source>
</evidence>
<dbReference type="EMBL" id="JBHPBY010000303">
    <property type="protein sequence ID" value="MFC1852364.1"/>
    <property type="molecule type" value="Genomic_DNA"/>
</dbReference>
<dbReference type="Pfam" id="PF08241">
    <property type="entry name" value="Methyltransf_11"/>
    <property type="match status" value="1"/>
</dbReference>
<dbReference type="InterPro" id="IPR013216">
    <property type="entry name" value="Methyltransf_11"/>
</dbReference>
<dbReference type="Proteomes" id="UP001594351">
    <property type="component" value="Unassembled WGS sequence"/>
</dbReference>
<keyword evidence="3" id="KW-0808">Transferase</keyword>
<organism evidence="3 4">
    <name type="scientific">candidate division CSSED10-310 bacterium</name>
    <dbReference type="NCBI Taxonomy" id="2855610"/>
    <lineage>
        <taxon>Bacteria</taxon>
        <taxon>Bacteria division CSSED10-310</taxon>
    </lineage>
</organism>
<dbReference type="EC" id="2.1.-.-" evidence="3"/>